<dbReference type="PROSITE" id="PS00411">
    <property type="entry name" value="KINESIN_MOTOR_1"/>
    <property type="match status" value="1"/>
</dbReference>
<feature type="coiled-coil region" evidence="11">
    <location>
        <begin position="534"/>
        <end position="568"/>
    </location>
</feature>
<dbReference type="InterPro" id="IPR036390">
    <property type="entry name" value="WH_DNA-bd_sf"/>
</dbReference>
<dbReference type="FunFam" id="1.25.40.250:FF:000002">
    <property type="entry name" value="Eukaryotic translation initiation factor 3 subunit K"/>
    <property type="match status" value="1"/>
</dbReference>
<dbReference type="FunFam" id="1.10.10.10:FF:000378">
    <property type="entry name" value="Eukaryotic translation initiation factor 3 subunit K"/>
    <property type="match status" value="1"/>
</dbReference>
<evidence type="ECO:0000256" key="9">
    <source>
        <dbReference type="HAMAP-Rule" id="MF_03010"/>
    </source>
</evidence>
<keyword evidence="11" id="KW-0175">Coiled coil</keyword>
<dbReference type="GO" id="GO:0003723">
    <property type="term" value="F:RNA binding"/>
    <property type="evidence" value="ECO:0007669"/>
    <property type="project" value="UniProtKB-UniRule"/>
</dbReference>
<dbReference type="InterPro" id="IPR027640">
    <property type="entry name" value="Kinesin-like_fam"/>
</dbReference>
<evidence type="ECO:0000256" key="10">
    <source>
        <dbReference type="PROSITE-ProRule" id="PRU00283"/>
    </source>
</evidence>
<evidence type="ECO:0000313" key="15">
    <source>
        <dbReference type="EMBL" id="SPD06644.1"/>
    </source>
</evidence>
<dbReference type="Pfam" id="PF00225">
    <property type="entry name" value="Kinesin"/>
    <property type="match status" value="1"/>
</dbReference>
<dbReference type="PANTHER" id="PTHR47968">
    <property type="entry name" value="CENTROMERE PROTEIN E"/>
    <property type="match status" value="1"/>
</dbReference>
<feature type="compositionally biased region" description="Polar residues" evidence="12">
    <location>
        <begin position="651"/>
        <end position="670"/>
    </location>
</feature>
<organism evidence="15">
    <name type="scientific">Fagus sylvatica</name>
    <name type="common">Beechnut</name>
    <dbReference type="NCBI Taxonomy" id="28930"/>
    <lineage>
        <taxon>Eukaryota</taxon>
        <taxon>Viridiplantae</taxon>
        <taxon>Streptophyta</taxon>
        <taxon>Embryophyta</taxon>
        <taxon>Tracheophyta</taxon>
        <taxon>Spermatophyta</taxon>
        <taxon>Magnoliopsida</taxon>
        <taxon>eudicotyledons</taxon>
        <taxon>Gunneridae</taxon>
        <taxon>Pentapetalae</taxon>
        <taxon>rosids</taxon>
        <taxon>fabids</taxon>
        <taxon>Fagales</taxon>
        <taxon>Fagaceae</taxon>
        <taxon>Fagus</taxon>
    </lineage>
</organism>
<evidence type="ECO:0000256" key="11">
    <source>
        <dbReference type="SAM" id="Coils"/>
    </source>
</evidence>
<dbReference type="GO" id="GO:0005852">
    <property type="term" value="C:eukaryotic translation initiation factor 3 complex"/>
    <property type="evidence" value="ECO:0007669"/>
    <property type="project" value="UniProtKB-UniRule"/>
</dbReference>
<dbReference type="InterPro" id="IPR016024">
    <property type="entry name" value="ARM-type_fold"/>
</dbReference>
<accession>A0A2N9H516</accession>
<evidence type="ECO:0000259" key="13">
    <source>
        <dbReference type="PROSITE" id="PS50067"/>
    </source>
</evidence>
<dbReference type="GO" id="GO:0001732">
    <property type="term" value="P:formation of cytoplasmic translation initiation complex"/>
    <property type="evidence" value="ECO:0007669"/>
    <property type="project" value="UniProtKB-UniRule"/>
</dbReference>
<dbReference type="InterPro" id="IPR021881">
    <property type="entry name" value="NACK_C"/>
</dbReference>
<evidence type="ECO:0000256" key="8">
    <source>
        <dbReference type="ARBA" id="ARBA00023175"/>
    </source>
</evidence>
<evidence type="ECO:0000256" key="1">
    <source>
        <dbReference type="ARBA" id="ARBA00007310"/>
    </source>
</evidence>
<evidence type="ECO:0000256" key="12">
    <source>
        <dbReference type="SAM" id="MobiDB-lite"/>
    </source>
</evidence>
<name>A0A2N9H516_FAGSY</name>
<dbReference type="EMBL" id="OIVN01002813">
    <property type="protein sequence ID" value="SPD06644.1"/>
    <property type="molecule type" value="Genomic_DNA"/>
</dbReference>
<feature type="domain" description="Kinesin motor" evidence="13">
    <location>
        <begin position="30"/>
        <end position="315"/>
    </location>
</feature>
<dbReference type="PANTHER" id="PTHR47968:SF39">
    <property type="entry name" value="KINESIN-LIKE PROTEIN KIN-7B"/>
    <property type="match status" value="1"/>
</dbReference>
<dbReference type="InterPro" id="IPR009374">
    <property type="entry name" value="eIF3k"/>
</dbReference>
<dbReference type="Gene3D" id="1.10.10.10">
    <property type="entry name" value="Winged helix-like DNA-binding domain superfamily/Winged helix DNA-binding domain"/>
    <property type="match status" value="1"/>
</dbReference>
<keyword evidence="4" id="KW-0493">Microtubule</keyword>
<dbReference type="SUPFAM" id="SSF48371">
    <property type="entry name" value="ARM repeat"/>
    <property type="match status" value="1"/>
</dbReference>
<dbReference type="InterPro" id="IPR036961">
    <property type="entry name" value="Kinesin_motor_dom_sf"/>
</dbReference>
<keyword evidence="2 9" id="KW-0963">Cytoplasm</keyword>
<keyword evidence="8 10" id="KW-0505">Motor protein</keyword>
<keyword evidence="6 10" id="KW-0067">ATP-binding</keyword>
<dbReference type="GO" id="GO:0033290">
    <property type="term" value="C:eukaryotic 48S preinitiation complex"/>
    <property type="evidence" value="ECO:0007669"/>
    <property type="project" value="UniProtKB-UniRule"/>
</dbReference>
<evidence type="ECO:0000259" key="14">
    <source>
        <dbReference type="PROSITE" id="PS50250"/>
    </source>
</evidence>
<dbReference type="Pfam" id="PF10075">
    <property type="entry name" value="CSN8_PSD8_EIF3K"/>
    <property type="match status" value="1"/>
</dbReference>
<dbReference type="PRINTS" id="PR00380">
    <property type="entry name" value="KINESINHEAVY"/>
</dbReference>
<dbReference type="SMART" id="SM00129">
    <property type="entry name" value="KISc"/>
    <property type="match status" value="1"/>
</dbReference>
<keyword evidence="5 10" id="KW-0547">Nucleotide-binding</keyword>
<evidence type="ECO:0000256" key="7">
    <source>
        <dbReference type="ARBA" id="ARBA00022917"/>
    </source>
</evidence>
<dbReference type="GO" id="GO:0005874">
    <property type="term" value="C:microtubule"/>
    <property type="evidence" value="ECO:0007669"/>
    <property type="project" value="UniProtKB-KW"/>
</dbReference>
<evidence type="ECO:0000256" key="6">
    <source>
        <dbReference type="ARBA" id="ARBA00022840"/>
    </source>
</evidence>
<dbReference type="InterPro" id="IPR019821">
    <property type="entry name" value="Kinesin_motor_CS"/>
</dbReference>
<comment type="function">
    <text evidence="9">Component of the eukaryotic translation initiation factor 3 (eIF-3) complex, which is involved in protein synthesis of a specialized repertoire of mRNAs and, together with other initiation factors, stimulates binding of mRNA and methionyl-tRNAi to the 40S ribosome. The eIF-3 complex specifically targets and initiates translation of a subset of mRNAs involved in cell proliferation.</text>
</comment>
<dbReference type="GO" id="GO:0003743">
    <property type="term" value="F:translation initiation factor activity"/>
    <property type="evidence" value="ECO:0007669"/>
    <property type="project" value="UniProtKB-UniRule"/>
</dbReference>
<dbReference type="PROSITE" id="PS50250">
    <property type="entry name" value="PCI"/>
    <property type="match status" value="1"/>
</dbReference>
<sequence length="1117" mass="126174">MIRTPAATPLSKIRRTPSSTPGGPRVREEKILVTVRLRPLSRKEQAMYDLIAWDCMDQHTIISNNPNHERPATTYTFDKVFSPTCSTQKVYDEGAKDVALSALTGMNATIFAYGQTSSGKTYTMRGITENAVKDIYEHIRNHQERDFVLRVSALEIYNETVVDLLNRESGSLRLLDDPEKGTIVEKLVEEVVKDGQHLQHLISICEAQRQVGETALNDKSSRSHQIIRLTVESSLRETSGCVKSFIASLNLVDLAGSERASQTKTDGTRMKEGSHINRSLLTLTKVIRKLSEGKRSGHIPYRDSKLTRILQSSLTRILQSSLGEMLGLQLSVVSDKRLVKHLQKEVARLEAELQSPEPSSSSCLKSLLMEKDLKIQQMAQEMEELKRQRDIAEHQLELERKSHKAQKGLNQCGPSSQVVRCLSFPGEDESVSGKTTPVARARNAVGRQAAVRQSVTSTDPSMLVHEIRKLEQRQRLLGEEANRALEVLHKEVASHRIGNQETAETIAKLLSEIKDMQAISSLPEEIVIGDKTNLMEEITRLKSQGNNIESLEKKLESVQESIDKLVSSFASSEETPECKTQSKKKRFLPFAVSNNANMQNIIRSPCSPLTSSRKMMEYETENKVPENNDAVPSSDTLPRPFLASPGKTDNHLNCTPSMDRTPSRQSNSVNVKKMQRMFKNAAEENIRSIRTYVTELKERVAKLQYQKQLLVCQVLELENVSGTDEPNIIDQTPPKPWKLKFEDERKQIGDPADEIYMEVELKRLTWLEQHFAELGNASPALLGDEPAGSVAASIKALKQEREYLAKRVSSKIAADEIESLYLKWEIPPVGKQRRLQLVNKLWTNPYDMEHVKESAGIVAKLVGFCESGEQHMIYSQRIRMGREREVIQPQQSQSQQTVSFTVEQLVAVNPYNPDILPDLENYVNEQVSSQTYSLDANLCLLRLYQFEPERMTTQIVARILVKALMAMPAPDFSLCLFLIPERVQMEEQFKTLIVLSHYLETGRFRQFWDEAAKTPHILEAVPGFEQAIQAYAIHVLSLTYQKVPRTVLAEAINIEGLSLDKFLEHQVASCGWILEKGHGRGQLIALPRNEFNHPELKKNNADAIPFEHIARIFPILS</sequence>
<dbReference type="Gene3D" id="3.40.850.10">
    <property type="entry name" value="Kinesin motor domain"/>
    <property type="match status" value="1"/>
</dbReference>
<dbReference type="InterPro" id="IPR033464">
    <property type="entry name" value="CSN8_PSD8_EIF3K"/>
</dbReference>
<comment type="similarity">
    <text evidence="1">Belongs to the TRAFAC class myosin-kinesin ATPase superfamily. Kinesin family. KIN-7 subfamily.</text>
</comment>
<protein>
    <recommendedName>
        <fullName evidence="9">Eukaryotic translation initiation factor 3 subunit K</fullName>
        <shortName evidence="9">eIF3k</shortName>
    </recommendedName>
    <alternativeName>
        <fullName evidence="9">eIF-3 p25</fullName>
    </alternativeName>
</protein>
<dbReference type="SUPFAM" id="SSF46785">
    <property type="entry name" value="Winged helix' DNA-binding domain"/>
    <property type="match status" value="1"/>
</dbReference>
<gene>
    <name evidence="15" type="ORF">FSB_LOCUS34526</name>
</gene>
<dbReference type="GO" id="GO:0007018">
    <property type="term" value="P:microtubule-based movement"/>
    <property type="evidence" value="ECO:0007669"/>
    <property type="project" value="InterPro"/>
</dbReference>
<dbReference type="Pfam" id="PF11995">
    <property type="entry name" value="DUF3490"/>
    <property type="match status" value="1"/>
</dbReference>
<comment type="similarity">
    <text evidence="9">Belongs to the eIF-3 subunit K family.</text>
</comment>
<dbReference type="GO" id="GO:0008017">
    <property type="term" value="F:microtubule binding"/>
    <property type="evidence" value="ECO:0007669"/>
    <property type="project" value="InterPro"/>
</dbReference>
<dbReference type="InterPro" id="IPR000717">
    <property type="entry name" value="PCI_dom"/>
</dbReference>
<keyword evidence="3 9" id="KW-0396">Initiation factor</keyword>
<feature type="domain" description="PCI" evidence="14">
    <location>
        <begin position="932"/>
        <end position="1091"/>
    </location>
</feature>
<dbReference type="InterPro" id="IPR036388">
    <property type="entry name" value="WH-like_DNA-bd_sf"/>
</dbReference>
<dbReference type="InterPro" id="IPR027417">
    <property type="entry name" value="P-loop_NTPase"/>
</dbReference>
<dbReference type="GO" id="GO:0003777">
    <property type="term" value="F:microtubule motor activity"/>
    <property type="evidence" value="ECO:0007669"/>
    <property type="project" value="InterPro"/>
</dbReference>
<dbReference type="HAMAP" id="MF_03010">
    <property type="entry name" value="eIF3k"/>
    <property type="match status" value="1"/>
</dbReference>
<dbReference type="PROSITE" id="PS50067">
    <property type="entry name" value="KINESIN_MOTOR_2"/>
    <property type="match status" value="1"/>
</dbReference>
<evidence type="ECO:0000256" key="4">
    <source>
        <dbReference type="ARBA" id="ARBA00022701"/>
    </source>
</evidence>
<feature type="region of interest" description="Disordered" evidence="12">
    <location>
        <begin position="643"/>
        <end position="670"/>
    </location>
</feature>
<comment type="subcellular location">
    <subcellularLocation>
        <location evidence="9">Cytoplasm</location>
    </subcellularLocation>
</comment>
<dbReference type="GO" id="GO:0006446">
    <property type="term" value="P:regulation of translational initiation"/>
    <property type="evidence" value="ECO:0007669"/>
    <property type="project" value="InterPro"/>
</dbReference>
<dbReference type="InterPro" id="IPR001752">
    <property type="entry name" value="Kinesin_motor_dom"/>
</dbReference>
<reference evidence="15" key="1">
    <citation type="submission" date="2018-02" db="EMBL/GenBank/DDBJ databases">
        <authorList>
            <person name="Cohen D.B."/>
            <person name="Kent A.D."/>
        </authorList>
    </citation>
    <scope>NUCLEOTIDE SEQUENCE</scope>
</reference>
<comment type="subunit">
    <text evidence="9">Component of the eukaryotic translation initiation factor 3 (eIF-3) complex.</text>
</comment>
<keyword evidence="7 9" id="KW-0648">Protein biosynthesis</keyword>
<dbReference type="Gene3D" id="1.25.40.250">
    <property type="entry name" value="ARM repeat, domain 1"/>
    <property type="match status" value="1"/>
</dbReference>
<evidence type="ECO:0000256" key="3">
    <source>
        <dbReference type="ARBA" id="ARBA00022540"/>
    </source>
</evidence>
<dbReference type="GO" id="GO:0005524">
    <property type="term" value="F:ATP binding"/>
    <property type="evidence" value="ECO:0007669"/>
    <property type="project" value="UniProtKB-UniRule"/>
</dbReference>
<dbReference type="SUPFAM" id="SSF52540">
    <property type="entry name" value="P-loop containing nucleoside triphosphate hydrolases"/>
    <property type="match status" value="1"/>
</dbReference>
<proteinExistence type="inferred from homology"/>
<feature type="region of interest" description="Disordered" evidence="12">
    <location>
        <begin position="1"/>
        <end position="26"/>
    </location>
</feature>
<dbReference type="GO" id="GO:0043022">
    <property type="term" value="F:ribosome binding"/>
    <property type="evidence" value="ECO:0007669"/>
    <property type="project" value="InterPro"/>
</dbReference>
<dbReference type="AlphaFoldDB" id="A0A2N9H516"/>
<feature type="binding site" evidence="10">
    <location>
        <begin position="114"/>
        <end position="121"/>
    </location>
    <ligand>
        <name>ATP</name>
        <dbReference type="ChEBI" id="CHEBI:30616"/>
    </ligand>
</feature>
<evidence type="ECO:0000256" key="2">
    <source>
        <dbReference type="ARBA" id="ARBA00022490"/>
    </source>
</evidence>
<feature type="coiled-coil region" evidence="11">
    <location>
        <begin position="332"/>
        <end position="402"/>
    </location>
</feature>
<dbReference type="InterPro" id="IPR016020">
    <property type="entry name" value="Transl_init_fac_sub12_N_euk"/>
</dbReference>
<dbReference type="GO" id="GO:0016282">
    <property type="term" value="C:eukaryotic 43S preinitiation complex"/>
    <property type="evidence" value="ECO:0007669"/>
    <property type="project" value="UniProtKB-UniRule"/>
</dbReference>
<evidence type="ECO:0000256" key="5">
    <source>
        <dbReference type="ARBA" id="ARBA00022741"/>
    </source>
</evidence>